<feature type="compositionally biased region" description="Low complexity" evidence="1">
    <location>
        <begin position="145"/>
        <end position="157"/>
    </location>
</feature>
<proteinExistence type="predicted"/>
<accession>A0A9P8MQR8</accession>
<evidence type="ECO:0000256" key="1">
    <source>
        <dbReference type="SAM" id="MobiDB-lite"/>
    </source>
</evidence>
<dbReference type="Proteomes" id="UP000824596">
    <property type="component" value="Unassembled WGS sequence"/>
</dbReference>
<evidence type="ECO:0000313" key="3">
    <source>
        <dbReference type="Proteomes" id="UP000824596"/>
    </source>
</evidence>
<comment type="caution">
    <text evidence="2">The sequence shown here is derived from an EMBL/GenBank/DDBJ whole genome shotgun (WGS) entry which is preliminary data.</text>
</comment>
<dbReference type="OrthoDB" id="5237293at2759"/>
<gene>
    <name evidence="2" type="ORF">HRG_09059</name>
</gene>
<dbReference type="AlphaFoldDB" id="A0A9P8MQR8"/>
<feature type="compositionally biased region" description="Polar residues" evidence="1">
    <location>
        <begin position="165"/>
        <end position="187"/>
    </location>
</feature>
<dbReference type="GeneID" id="68358188"/>
<protein>
    <submittedName>
        <fullName evidence="2">Uncharacterized protein</fullName>
    </submittedName>
</protein>
<feature type="compositionally biased region" description="Polar residues" evidence="1">
    <location>
        <begin position="1"/>
        <end position="32"/>
    </location>
</feature>
<feature type="compositionally biased region" description="Low complexity" evidence="1">
    <location>
        <begin position="41"/>
        <end position="54"/>
    </location>
</feature>
<feature type="region of interest" description="Disordered" evidence="1">
    <location>
        <begin position="243"/>
        <end position="265"/>
    </location>
</feature>
<sequence length="285" mass="30931">MKSTGSAPGSPGTISPASRCSPILSPSSQASIETGRGAITPLSNPVVPSNAPSSRIDAKSFQPLELKDSRRSSGDSSFREPQVVSLSPSLFIPSEFQQQLLLRETEFLQERSEAQRLKEPYRYIAYDEDNALHMSGQLISGYQRSSLSTTESTLGSDSTEKRHMSTASSRTTLTQHTASSTSLNKMSGSWTIETESLPTEGPFQRDVVPELMPLYLRAGTRKSSHKSHASESLVSDEVAPLKFPDISKPRRQRARTSSLSIQAPPPAGQYALFPRAYVKAAGGQI</sequence>
<reference evidence="2" key="1">
    <citation type="submission" date="2021-09" db="EMBL/GenBank/DDBJ databases">
        <title>A high-quality genome of the endoparasitic fungus Hirsutella rhossiliensis with a comparison of Hirsutella genomes reveals transposable elements contributing to genome size variation.</title>
        <authorList>
            <person name="Lin R."/>
            <person name="Jiao Y."/>
            <person name="Sun X."/>
            <person name="Ling J."/>
            <person name="Xie B."/>
            <person name="Cheng X."/>
        </authorList>
    </citation>
    <scope>NUCLEOTIDE SEQUENCE</scope>
    <source>
        <strain evidence="2">HR02</strain>
    </source>
</reference>
<feature type="region of interest" description="Disordered" evidence="1">
    <location>
        <begin position="145"/>
        <end position="187"/>
    </location>
</feature>
<feature type="region of interest" description="Disordered" evidence="1">
    <location>
        <begin position="1"/>
        <end position="80"/>
    </location>
</feature>
<dbReference type="EMBL" id="JAIZPD010000011">
    <property type="protein sequence ID" value="KAH0960038.1"/>
    <property type="molecule type" value="Genomic_DNA"/>
</dbReference>
<dbReference type="RefSeq" id="XP_044717551.1">
    <property type="nucleotide sequence ID" value="XM_044867530.1"/>
</dbReference>
<organism evidence="2 3">
    <name type="scientific">Hirsutella rhossiliensis</name>
    <dbReference type="NCBI Taxonomy" id="111463"/>
    <lineage>
        <taxon>Eukaryota</taxon>
        <taxon>Fungi</taxon>
        <taxon>Dikarya</taxon>
        <taxon>Ascomycota</taxon>
        <taxon>Pezizomycotina</taxon>
        <taxon>Sordariomycetes</taxon>
        <taxon>Hypocreomycetidae</taxon>
        <taxon>Hypocreales</taxon>
        <taxon>Ophiocordycipitaceae</taxon>
        <taxon>Hirsutella</taxon>
    </lineage>
</organism>
<keyword evidence="3" id="KW-1185">Reference proteome</keyword>
<evidence type="ECO:0000313" key="2">
    <source>
        <dbReference type="EMBL" id="KAH0960038.1"/>
    </source>
</evidence>
<name>A0A9P8MQR8_9HYPO</name>